<keyword evidence="2" id="KW-0456">Lyase</keyword>
<evidence type="ECO:0000313" key="2">
    <source>
        <dbReference type="EMBL" id="TQM79004.1"/>
    </source>
</evidence>
<feature type="domain" description="VOC" evidence="1">
    <location>
        <begin position="3"/>
        <end position="122"/>
    </location>
</feature>
<dbReference type="Gene3D" id="3.10.180.10">
    <property type="entry name" value="2,3-Dihydroxybiphenyl 1,2-Dioxygenase, domain 1"/>
    <property type="match status" value="1"/>
</dbReference>
<dbReference type="GO" id="GO:0016829">
    <property type="term" value="F:lyase activity"/>
    <property type="evidence" value="ECO:0007669"/>
    <property type="project" value="UniProtKB-KW"/>
</dbReference>
<proteinExistence type="predicted"/>
<comment type="caution">
    <text evidence="2">The sequence shown here is derived from an EMBL/GenBank/DDBJ whole genome shotgun (WGS) entry which is preliminary data.</text>
</comment>
<protein>
    <submittedName>
        <fullName evidence="2">Putative enzyme related to lactoylglutathione lyase</fullName>
    </submittedName>
</protein>
<dbReference type="InterPro" id="IPR029068">
    <property type="entry name" value="Glyas_Bleomycin-R_OHBP_Dase"/>
</dbReference>
<dbReference type="Pfam" id="PF00903">
    <property type="entry name" value="Glyoxalase"/>
    <property type="match status" value="1"/>
</dbReference>
<dbReference type="AlphaFoldDB" id="A0A543J861"/>
<sequence>MPMTLRFEVFPQDLDTTVKFYTDVLGFTAERYEPDGPHPYASLVRDEVCVGVSPRPQAVPAEHRRPPVGVELVFEVDDVEVEARRIETSGWPIEEELQHRPWGLRDFRICDPNGYYVRITERTPGGGSAPSTGGAR</sequence>
<dbReference type="EMBL" id="VFPP01000001">
    <property type="protein sequence ID" value="TQM79004.1"/>
    <property type="molecule type" value="Genomic_DNA"/>
</dbReference>
<accession>A0A543J861</accession>
<dbReference type="InterPro" id="IPR004360">
    <property type="entry name" value="Glyas_Fos-R_dOase_dom"/>
</dbReference>
<dbReference type="PROSITE" id="PS51819">
    <property type="entry name" value="VOC"/>
    <property type="match status" value="1"/>
</dbReference>
<dbReference type="OrthoDB" id="9798201at2"/>
<evidence type="ECO:0000259" key="1">
    <source>
        <dbReference type="PROSITE" id="PS51819"/>
    </source>
</evidence>
<reference evidence="2 3" key="1">
    <citation type="submission" date="2019-06" db="EMBL/GenBank/DDBJ databases">
        <title>Sequencing the genomes of 1000 actinobacteria strains.</title>
        <authorList>
            <person name="Klenk H.-P."/>
        </authorList>
    </citation>
    <scope>NUCLEOTIDE SEQUENCE [LARGE SCALE GENOMIC DNA]</scope>
    <source>
        <strain evidence="2 3">DSM 45456</strain>
    </source>
</reference>
<name>A0A543J861_9PSEU</name>
<evidence type="ECO:0000313" key="3">
    <source>
        <dbReference type="Proteomes" id="UP000316628"/>
    </source>
</evidence>
<dbReference type="InterPro" id="IPR037523">
    <property type="entry name" value="VOC_core"/>
</dbReference>
<gene>
    <name evidence="2" type="ORF">FHX81_1296</name>
</gene>
<keyword evidence="3" id="KW-1185">Reference proteome</keyword>
<dbReference type="Proteomes" id="UP000316628">
    <property type="component" value="Unassembled WGS sequence"/>
</dbReference>
<organism evidence="2 3">
    <name type="scientific">Saccharothrix saharensis</name>
    <dbReference type="NCBI Taxonomy" id="571190"/>
    <lineage>
        <taxon>Bacteria</taxon>
        <taxon>Bacillati</taxon>
        <taxon>Actinomycetota</taxon>
        <taxon>Actinomycetes</taxon>
        <taxon>Pseudonocardiales</taxon>
        <taxon>Pseudonocardiaceae</taxon>
        <taxon>Saccharothrix</taxon>
    </lineage>
</organism>
<dbReference type="SUPFAM" id="SSF54593">
    <property type="entry name" value="Glyoxalase/Bleomycin resistance protein/Dihydroxybiphenyl dioxygenase"/>
    <property type="match status" value="1"/>
</dbReference>